<proteinExistence type="predicted"/>
<gene>
    <name evidence="1" type="ORF">HMPREF9013_0377</name>
</gene>
<organism evidence="1 2">
    <name type="scientific">Bulleidia extructa W1219</name>
    <dbReference type="NCBI Taxonomy" id="679192"/>
    <lineage>
        <taxon>Bacteria</taxon>
        <taxon>Bacillati</taxon>
        <taxon>Bacillota</taxon>
        <taxon>Erysipelotrichia</taxon>
        <taxon>Erysipelotrichales</taxon>
        <taxon>Erysipelotrichaceae</taxon>
        <taxon>Bulleidia</taxon>
    </lineage>
</organism>
<name>D2MPY7_9FIRM</name>
<evidence type="ECO:0000313" key="1">
    <source>
        <dbReference type="EMBL" id="EFC05440.1"/>
    </source>
</evidence>
<dbReference type="EMBL" id="ADFR01000014">
    <property type="protein sequence ID" value="EFC05440.1"/>
    <property type="molecule type" value="Genomic_DNA"/>
</dbReference>
<keyword evidence="2" id="KW-1185">Reference proteome</keyword>
<sequence length="40" mass="4696">MVIEEDSFGMAFCSENILADSIAFFYTLKFYIYCSGKERR</sequence>
<dbReference type="STRING" id="679192.HMPREF9013_0377"/>
<protein>
    <submittedName>
        <fullName evidence="1">Uncharacterized protein</fullName>
    </submittedName>
</protein>
<evidence type="ECO:0000313" key="2">
    <source>
        <dbReference type="Proteomes" id="UP000005017"/>
    </source>
</evidence>
<comment type="caution">
    <text evidence="1">The sequence shown here is derived from an EMBL/GenBank/DDBJ whole genome shotgun (WGS) entry which is preliminary data.</text>
</comment>
<reference evidence="2" key="1">
    <citation type="submission" date="2009-12" db="EMBL/GenBank/DDBJ databases">
        <title>Sequence of Clostridiales genomosp. BVAB3 str. UPII9-5.</title>
        <authorList>
            <person name="Madupu R."/>
            <person name="Durkin A.S."/>
            <person name="Torralba M."/>
            <person name="Methe B."/>
            <person name="Sutton G.G."/>
            <person name="Strausberg R.L."/>
            <person name="Nelson K.E."/>
        </authorList>
    </citation>
    <scope>NUCLEOTIDE SEQUENCE [LARGE SCALE GENOMIC DNA]</scope>
    <source>
        <strain evidence="2">W1219</strain>
    </source>
</reference>
<dbReference type="Proteomes" id="UP000005017">
    <property type="component" value="Unassembled WGS sequence"/>
</dbReference>
<accession>D2MPY7</accession>
<dbReference type="AlphaFoldDB" id="D2MPY7"/>